<feature type="domain" description="PEGA" evidence="3">
    <location>
        <begin position="877"/>
        <end position="946"/>
    </location>
</feature>
<dbReference type="Gene3D" id="2.60.40.1120">
    <property type="entry name" value="Carboxypeptidase-like, regulatory domain"/>
    <property type="match status" value="2"/>
</dbReference>
<dbReference type="EMBL" id="VHLL01000005">
    <property type="protein sequence ID" value="MCT8337764.1"/>
    <property type="molecule type" value="Genomic_DNA"/>
</dbReference>
<gene>
    <name evidence="4" type="ORF">FKB36_09785</name>
</gene>
<dbReference type="SUPFAM" id="SSF49452">
    <property type="entry name" value="Starch-binding domain-like"/>
    <property type="match status" value="2"/>
</dbReference>
<comment type="caution">
    <text evidence="4">The sequence shown here is derived from an EMBL/GenBank/DDBJ whole genome shotgun (WGS) entry which is preliminary data.</text>
</comment>
<dbReference type="GO" id="GO:0030246">
    <property type="term" value="F:carbohydrate binding"/>
    <property type="evidence" value="ECO:0007669"/>
    <property type="project" value="InterPro"/>
</dbReference>
<name>A0A9E4ZMB4_9EURY</name>
<feature type="compositionally biased region" description="Gly residues" evidence="1">
    <location>
        <begin position="946"/>
        <end position="957"/>
    </location>
</feature>
<evidence type="ECO:0000256" key="1">
    <source>
        <dbReference type="SAM" id="MobiDB-lite"/>
    </source>
</evidence>
<evidence type="ECO:0000256" key="2">
    <source>
        <dbReference type="SAM" id="Phobius"/>
    </source>
</evidence>
<keyword evidence="2" id="KW-0472">Membrane</keyword>
<dbReference type="AlphaFoldDB" id="A0A9E4ZMB4"/>
<dbReference type="InterPro" id="IPR013229">
    <property type="entry name" value="PEGA"/>
</dbReference>
<sequence>MVRLTAGLNKFLLLLLTLALLSCTVSAAGAGTLHVINATGVAKDDTAIVSFVLSNDYNPKVGSLGLKIYYDSNVTTAVSAEPLTGFLLPADLSSPITVGGALTLTGGLPNGDPAIVNITFKSMKDDGSVTDIGLHIDSARDMSLPPALLTVSVINGTFSTKDEVLPVINITTPVTVSPTFNIAGTIYDVGGMGTAQATLKNTTHAAVTYDLTLNGLAPTYTFSEQVTWPIEDGVTLTVTATDDAGNTNTSSQVINVVDVGFSNPEPTGYINATPAQAQAFMSQIDKTEPITMYLGSATDGPTLLPLDTTTDYAKGNLPNDLVDGEYWVNVSGTDNFGTGRYLNWTFTLDTTAPVINTFTITDSDGDGYIEAGENLHLAWNVAADPNFDHVALVDTVTGQEVWSSSSISGTATTLILDGNRDLAFRAYDYARNSDSRGFHLYYDYMIWMNSTKMGEIAGIDTTYTAMKDFSRTAVSSITLYGCTVTLPTLNTLERTVTNVGQVTPDTYVTVDVNANRTLSGSETYRNVWVLDPGVALDFSVGVPHAHKAVLVLAEANESYIADLISGGSGGMHSVNYTELIKRTAYIFIEGGWTKVTVADDGTLSMDAQSGTPITNAGNISATLRHPANQVDLHTGYRLSTQGLTAITPASGDYVLAAIAMDGDRMGLLGAMPVMYLESGDLGSISNTTVVQGGTFTAQFTTPCEHLGVILLRDVTYNGTALIDAAKLDKESLHLNLTYNGIPATQKLIGNVYVSPSSGKYVVANTSQATVSTSGLDAGTYRVYMVGQSANGTMQAYGQHTLQITPGGSITVTSVPAGAAISLDGADTGMVTNGTLNCVPAGNHNVTVTLAGYAPASSQVTVVAGQTAAVHFALTPVGSISVTSVPTGAAIYLDGTSTGVVTDGTLNNVPVGNHTVMVTRSGYNSASSQVTVVANQTVAVHFTLSPTGGGGGGGGGSSGSSTSTYTSTGTLLTGSSGTVLKSVIVSADDNVGSLFVPIGTKALDANGNPLTTISIDPITGSVVPAVPTGAVFKFAGYAYEAGPAGATFEPGITLTLTPPDDFWNSLDLTNNQLTLMWYNQESGLWEEVQATISPGSKTVTATVTHFSTYALFTEPGTTPVTPTETATTVPTTTTTTPTGEPPAEGLPMTTIVFAIVIIAIIAAAGYYFFVMKK</sequence>
<feature type="region of interest" description="Disordered" evidence="1">
    <location>
        <begin position="944"/>
        <end position="964"/>
    </location>
</feature>
<keyword evidence="2" id="KW-0812">Transmembrane</keyword>
<protein>
    <submittedName>
        <fullName evidence="4">PEGA domain-containing protein</fullName>
    </submittedName>
</protein>
<dbReference type="Pfam" id="PF08308">
    <property type="entry name" value="PEGA"/>
    <property type="match status" value="2"/>
</dbReference>
<evidence type="ECO:0000313" key="4">
    <source>
        <dbReference type="EMBL" id="MCT8337764.1"/>
    </source>
</evidence>
<dbReference type="PANTHER" id="PTHR36194:SF1">
    <property type="entry name" value="S-LAYER-LIKE PROTEIN"/>
    <property type="match status" value="1"/>
</dbReference>
<keyword evidence="5" id="KW-1185">Reference proteome</keyword>
<proteinExistence type="predicted"/>
<dbReference type="InterPro" id="IPR013784">
    <property type="entry name" value="Carb-bd-like_fold"/>
</dbReference>
<dbReference type="SUPFAM" id="SSF49384">
    <property type="entry name" value="Carbohydrate-binding domain"/>
    <property type="match status" value="1"/>
</dbReference>
<dbReference type="Proteomes" id="UP001065682">
    <property type="component" value="Unassembled WGS sequence"/>
</dbReference>
<reference evidence="4" key="1">
    <citation type="submission" date="2019-06" db="EMBL/GenBank/DDBJ databases">
        <title>Methanoculleus strain from Tamsui River, Taipei, Taiwan.</title>
        <authorList>
            <person name="You Y.-T."/>
            <person name="Chen S.-C."/>
            <person name="Lai S.-J."/>
            <person name="Lee Y.-C."/>
            <person name="Lai M.-C."/>
        </authorList>
    </citation>
    <scope>NUCLEOTIDE SEQUENCE</scope>
    <source>
        <strain evidence="4">Afa-1</strain>
    </source>
</reference>
<feature type="transmembrane region" description="Helical" evidence="2">
    <location>
        <begin position="1150"/>
        <end position="1169"/>
    </location>
</feature>
<dbReference type="PANTHER" id="PTHR36194">
    <property type="entry name" value="S-LAYER-LIKE PROTEIN"/>
    <property type="match status" value="1"/>
</dbReference>
<dbReference type="PROSITE" id="PS51257">
    <property type="entry name" value="PROKAR_LIPOPROTEIN"/>
    <property type="match status" value="1"/>
</dbReference>
<evidence type="ECO:0000313" key="5">
    <source>
        <dbReference type="Proteomes" id="UP001065682"/>
    </source>
</evidence>
<organism evidence="4 5">
    <name type="scientific">Methanoculleus formosensis</name>
    <dbReference type="NCBI Taxonomy" id="2590886"/>
    <lineage>
        <taxon>Archaea</taxon>
        <taxon>Methanobacteriati</taxon>
        <taxon>Methanobacteriota</taxon>
        <taxon>Stenosarchaea group</taxon>
        <taxon>Methanomicrobia</taxon>
        <taxon>Methanomicrobiales</taxon>
        <taxon>Methanomicrobiaceae</taxon>
        <taxon>Methanoculleus</taxon>
    </lineage>
</organism>
<feature type="domain" description="PEGA" evidence="3">
    <location>
        <begin position="807"/>
        <end position="875"/>
    </location>
</feature>
<accession>A0A9E4ZMB4</accession>
<keyword evidence="2" id="KW-1133">Transmembrane helix</keyword>
<evidence type="ECO:0000259" key="3">
    <source>
        <dbReference type="Pfam" id="PF08308"/>
    </source>
</evidence>
<dbReference type="InterPro" id="IPR008965">
    <property type="entry name" value="CBM2/CBM3_carb-bd_dom_sf"/>
</dbReference>
<feature type="region of interest" description="Disordered" evidence="1">
    <location>
        <begin position="1116"/>
        <end position="1142"/>
    </location>
</feature>